<accession>A0A8C0BP64</accession>
<proteinExistence type="predicted"/>
<reference evidence="2" key="2">
    <citation type="submission" date="2025-09" db="UniProtKB">
        <authorList>
            <consortium name="Ensembl"/>
        </authorList>
    </citation>
    <scope>IDENTIFICATION</scope>
</reference>
<sequence length="82" mass="9326">QLIPCIRVPQRVSPNACGGERLNAELEAKTEKLVRQAEEVIQQQNNFFFPFLSLNTAEDQIFLGHLIYHMALPDCTDIRLTA</sequence>
<keyword evidence="3" id="KW-1185">Reference proteome</keyword>
<reference evidence="2" key="1">
    <citation type="submission" date="2025-08" db="UniProtKB">
        <authorList>
            <consortium name="Ensembl"/>
        </authorList>
    </citation>
    <scope>IDENTIFICATION</scope>
</reference>
<keyword evidence="1" id="KW-0175">Coiled coil</keyword>
<dbReference type="Proteomes" id="UP000694555">
    <property type="component" value="Unplaced"/>
</dbReference>
<dbReference type="Ensembl" id="ENSBJAT00000020433.1">
    <property type="protein sequence ID" value="ENSBJAP00000019869.1"/>
    <property type="gene ID" value="ENSBJAG00000013074.1"/>
</dbReference>
<name>A0A8C0BP64_9AVES</name>
<organism evidence="2 3">
    <name type="scientific">Buteo japonicus</name>
    <dbReference type="NCBI Taxonomy" id="224669"/>
    <lineage>
        <taxon>Eukaryota</taxon>
        <taxon>Metazoa</taxon>
        <taxon>Chordata</taxon>
        <taxon>Craniata</taxon>
        <taxon>Vertebrata</taxon>
        <taxon>Euteleostomi</taxon>
        <taxon>Archelosauria</taxon>
        <taxon>Archosauria</taxon>
        <taxon>Dinosauria</taxon>
        <taxon>Saurischia</taxon>
        <taxon>Theropoda</taxon>
        <taxon>Coelurosauria</taxon>
        <taxon>Aves</taxon>
        <taxon>Neognathae</taxon>
        <taxon>Neoaves</taxon>
        <taxon>Telluraves</taxon>
        <taxon>Accipitrimorphae</taxon>
        <taxon>Accipitriformes</taxon>
        <taxon>Accipitridae</taxon>
        <taxon>Accipitrinae</taxon>
        <taxon>Buteo</taxon>
    </lineage>
</organism>
<dbReference type="AlphaFoldDB" id="A0A8C0BP64"/>
<evidence type="ECO:0000313" key="2">
    <source>
        <dbReference type="Ensembl" id="ENSBJAP00000019869.1"/>
    </source>
</evidence>
<evidence type="ECO:0000313" key="3">
    <source>
        <dbReference type="Proteomes" id="UP000694555"/>
    </source>
</evidence>
<protein>
    <submittedName>
        <fullName evidence="2">Uncharacterized protein</fullName>
    </submittedName>
</protein>
<evidence type="ECO:0000256" key="1">
    <source>
        <dbReference type="SAM" id="Coils"/>
    </source>
</evidence>
<feature type="coiled-coil region" evidence="1">
    <location>
        <begin position="19"/>
        <end position="46"/>
    </location>
</feature>